<evidence type="ECO:0000256" key="1">
    <source>
        <dbReference type="SAM" id="MobiDB-lite"/>
    </source>
</evidence>
<feature type="domain" description="Mid2" evidence="4">
    <location>
        <begin position="137"/>
        <end position="202"/>
    </location>
</feature>
<evidence type="ECO:0000313" key="5">
    <source>
        <dbReference type="EMBL" id="KAK3693777.1"/>
    </source>
</evidence>
<reference evidence="5" key="1">
    <citation type="journal article" date="2023" name="Mol. Phylogenet. Evol.">
        <title>Genome-scale phylogeny and comparative genomics of the fungal order Sordariales.</title>
        <authorList>
            <person name="Hensen N."/>
            <person name="Bonometti L."/>
            <person name="Westerberg I."/>
            <person name="Brannstrom I.O."/>
            <person name="Guillou S."/>
            <person name="Cros-Aarteil S."/>
            <person name="Calhoun S."/>
            <person name="Haridas S."/>
            <person name="Kuo A."/>
            <person name="Mondo S."/>
            <person name="Pangilinan J."/>
            <person name="Riley R."/>
            <person name="LaButti K."/>
            <person name="Andreopoulos B."/>
            <person name="Lipzen A."/>
            <person name="Chen C."/>
            <person name="Yan M."/>
            <person name="Daum C."/>
            <person name="Ng V."/>
            <person name="Clum A."/>
            <person name="Steindorff A."/>
            <person name="Ohm R.A."/>
            <person name="Martin F."/>
            <person name="Silar P."/>
            <person name="Natvig D.O."/>
            <person name="Lalanne C."/>
            <person name="Gautier V."/>
            <person name="Ament-Velasquez S.L."/>
            <person name="Kruys A."/>
            <person name="Hutchinson M.I."/>
            <person name="Powell A.J."/>
            <person name="Barry K."/>
            <person name="Miller A.N."/>
            <person name="Grigoriev I.V."/>
            <person name="Debuchy R."/>
            <person name="Gladieux P."/>
            <person name="Hiltunen Thoren M."/>
            <person name="Johannesson H."/>
        </authorList>
    </citation>
    <scope>NUCLEOTIDE SEQUENCE</scope>
    <source>
        <strain evidence="5">CBS 314.62</strain>
    </source>
</reference>
<keyword evidence="2" id="KW-0472">Membrane</keyword>
<feature type="region of interest" description="Disordered" evidence="1">
    <location>
        <begin position="218"/>
        <end position="263"/>
    </location>
</feature>
<feature type="compositionally biased region" description="Low complexity" evidence="1">
    <location>
        <begin position="150"/>
        <end position="163"/>
    </location>
</feature>
<feature type="signal peptide" evidence="3">
    <location>
        <begin position="1"/>
        <end position="21"/>
    </location>
</feature>
<keyword evidence="2" id="KW-0812">Transmembrane</keyword>
<feature type="compositionally biased region" description="Low complexity" evidence="1">
    <location>
        <begin position="53"/>
        <end position="95"/>
    </location>
</feature>
<evidence type="ECO:0000256" key="3">
    <source>
        <dbReference type="SAM" id="SignalP"/>
    </source>
</evidence>
<feature type="region of interest" description="Disordered" evidence="1">
    <location>
        <begin position="144"/>
        <end position="179"/>
    </location>
</feature>
<feature type="non-terminal residue" evidence="5">
    <location>
        <position position="263"/>
    </location>
</feature>
<keyword evidence="3" id="KW-0732">Signal</keyword>
<accession>A0AAE1CGK4</accession>
<evidence type="ECO:0000256" key="2">
    <source>
        <dbReference type="SAM" id="Phobius"/>
    </source>
</evidence>
<feature type="compositionally biased region" description="Low complexity" evidence="1">
    <location>
        <begin position="103"/>
        <end position="129"/>
    </location>
</feature>
<comment type="caution">
    <text evidence="5">The sequence shown here is derived from an EMBL/GenBank/DDBJ whole genome shotgun (WGS) entry which is preliminary data.</text>
</comment>
<proteinExistence type="predicted"/>
<feature type="chain" id="PRO_5042067517" description="Mid2 domain-containing protein" evidence="3">
    <location>
        <begin position="22"/>
        <end position="263"/>
    </location>
</feature>
<feature type="compositionally biased region" description="Low complexity" evidence="1">
    <location>
        <begin position="170"/>
        <end position="179"/>
    </location>
</feature>
<feature type="compositionally biased region" description="Polar residues" evidence="1">
    <location>
        <begin position="234"/>
        <end position="249"/>
    </location>
</feature>
<dbReference type="InterPro" id="IPR007567">
    <property type="entry name" value="Mid2_dom"/>
</dbReference>
<feature type="region of interest" description="Disordered" evidence="1">
    <location>
        <begin position="33"/>
        <end position="129"/>
    </location>
</feature>
<sequence>MHFRLLDLLVVGLSAVSVAEAALVDAKIAGQNQGNIQQRQDTSKSVADPVVNAASTSSTPATTVETSTPPAPTTTPTTTTPVPDVPTSITTSTPTPTTPTPTDPSSTAVPASSSPTTIPSQSSSLSSETDTAPVILTVTSVYTKTNSDGSKSTVTSQYTSTSTPNLANNGSGSQTSGMTTQTRNTVIGVVVGIGGAIILAGLGLVAWRIWGRKKVQDENDGLMDYGNPAEKSEASGSMSGRTPFQSTLESYHAPGTVNTASNF</sequence>
<protein>
    <recommendedName>
        <fullName evidence="4">Mid2 domain-containing protein</fullName>
    </recommendedName>
</protein>
<dbReference type="Pfam" id="PF04478">
    <property type="entry name" value="Mid2"/>
    <property type="match status" value="1"/>
</dbReference>
<keyword evidence="2" id="KW-1133">Transmembrane helix</keyword>
<organism evidence="5 6">
    <name type="scientific">Podospora appendiculata</name>
    <dbReference type="NCBI Taxonomy" id="314037"/>
    <lineage>
        <taxon>Eukaryota</taxon>
        <taxon>Fungi</taxon>
        <taxon>Dikarya</taxon>
        <taxon>Ascomycota</taxon>
        <taxon>Pezizomycotina</taxon>
        <taxon>Sordariomycetes</taxon>
        <taxon>Sordariomycetidae</taxon>
        <taxon>Sordariales</taxon>
        <taxon>Podosporaceae</taxon>
        <taxon>Podospora</taxon>
    </lineage>
</organism>
<feature type="transmembrane region" description="Helical" evidence="2">
    <location>
        <begin position="186"/>
        <end position="207"/>
    </location>
</feature>
<reference evidence="5" key="2">
    <citation type="submission" date="2023-06" db="EMBL/GenBank/DDBJ databases">
        <authorList>
            <consortium name="Lawrence Berkeley National Laboratory"/>
            <person name="Haridas S."/>
            <person name="Hensen N."/>
            <person name="Bonometti L."/>
            <person name="Westerberg I."/>
            <person name="Brannstrom I.O."/>
            <person name="Guillou S."/>
            <person name="Cros-Aarteil S."/>
            <person name="Calhoun S."/>
            <person name="Kuo A."/>
            <person name="Mondo S."/>
            <person name="Pangilinan J."/>
            <person name="Riley R."/>
            <person name="Labutti K."/>
            <person name="Andreopoulos B."/>
            <person name="Lipzen A."/>
            <person name="Chen C."/>
            <person name="Yanf M."/>
            <person name="Daum C."/>
            <person name="Ng V."/>
            <person name="Clum A."/>
            <person name="Steindorff A."/>
            <person name="Ohm R."/>
            <person name="Martin F."/>
            <person name="Silar P."/>
            <person name="Natvig D."/>
            <person name="Lalanne C."/>
            <person name="Gautier V."/>
            <person name="Ament-Velasquez S.L."/>
            <person name="Kruys A."/>
            <person name="Hutchinson M.I."/>
            <person name="Powell A.J."/>
            <person name="Barry K."/>
            <person name="Miller A.N."/>
            <person name="Grigoriev I.V."/>
            <person name="Debuchy R."/>
            <person name="Gladieux P."/>
            <person name="Thoren M.H."/>
            <person name="Johannesson H."/>
        </authorList>
    </citation>
    <scope>NUCLEOTIDE SEQUENCE</scope>
    <source>
        <strain evidence="5">CBS 314.62</strain>
    </source>
</reference>
<dbReference type="EMBL" id="JAULSO010000001">
    <property type="protein sequence ID" value="KAK3693777.1"/>
    <property type="molecule type" value="Genomic_DNA"/>
</dbReference>
<evidence type="ECO:0000259" key="4">
    <source>
        <dbReference type="Pfam" id="PF04478"/>
    </source>
</evidence>
<evidence type="ECO:0000313" key="6">
    <source>
        <dbReference type="Proteomes" id="UP001270362"/>
    </source>
</evidence>
<name>A0AAE1CGK4_9PEZI</name>
<feature type="compositionally biased region" description="Polar residues" evidence="1">
    <location>
        <begin position="33"/>
        <end position="45"/>
    </location>
</feature>
<keyword evidence="6" id="KW-1185">Reference proteome</keyword>
<dbReference type="AlphaFoldDB" id="A0AAE1CGK4"/>
<dbReference type="Proteomes" id="UP001270362">
    <property type="component" value="Unassembled WGS sequence"/>
</dbReference>
<gene>
    <name evidence="5" type="ORF">B0T22DRAFT_505786</name>
</gene>